<dbReference type="AlphaFoldDB" id="A0A930YU89"/>
<dbReference type="Pfam" id="PF04977">
    <property type="entry name" value="DivIC"/>
    <property type="match status" value="1"/>
</dbReference>
<keyword evidence="1" id="KW-0472">Membrane</keyword>
<keyword evidence="1" id="KW-0812">Transmembrane</keyword>
<dbReference type="InterPro" id="IPR007060">
    <property type="entry name" value="FtsL/DivIC"/>
</dbReference>
<reference evidence="2" key="1">
    <citation type="submission" date="2020-11" db="EMBL/GenBank/DDBJ databases">
        <title>Genome seq and assembly of Planobacterium sp.</title>
        <authorList>
            <person name="Chhetri G."/>
        </authorList>
    </citation>
    <scope>NUCLEOTIDE SEQUENCE</scope>
    <source>
        <strain evidence="2">GCR5</strain>
    </source>
</reference>
<dbReference type="EMBL" id="JADKYY010000001">
    <property type="protein sequence ID" value="MBF5026447.1"/>
    <property type="molecule type" value="Genomic_DNA"/>
</dbReference>
<evidence type="ECO:0000256" key="1">
    <source>
        <dbReference type="SAM" id="Phobius"/>
    </source>
</evidence>
<comment type="caution">
    <text evidence="2">The sequence shown here is derived from an EMBL/GenBank/DDBJ whole genome shotgun (WGS) entry which is preliminary data.</text>
</comment>
<organism evidence="2 3">
    <name type="scientific">Planobacterium oryzisoli</name>
    <dbReference type="NCBI Taxonomy" id="2771435"/>
    <lineage>
        <taxon>Bacteria</taxon>
        <taxon>Pseudomonadati</taxon>
        <taxon>Bacteroidota</taxon>
        <taxon>Flavobacteriia</taxon>
        <taxon>Flavobacteriales</taxon>
        <taxon>Weeksellaceae</taxon>
        <taxon>Chryseobacterium group</taxon>
        <taxon>Chryseobacterium</taxon>
    </lineage>
</organism>
<dbReference type="RefSeq" id="WP_194738371.1">
    <property type="nucleotide sequence ID" value="NZ_JADKYY010000001.1"/>
</dbReference>
<protein>
    <submittedName>
        <fullName evidence="2">Septum formation initiator family protein</fullName>
    </submittedName>
</protein>
<gene>
    <name evidence="2" type="ORF">IC612_01380</name>
</gene>
<proteinExistence type="predicted"/>
<sequence>MPEHLIKDITPASPLKRRVKRWVLNKYFTTIVAFLVWMVFFDSTSFLVINELNQEIKKYEQQLAHFKGEYEKSTAFYNKLMKNKDEKEKYARENYFMKKPNEEIFILVVDSSLVQAKETGKPLND</sequence>
<name>A0A930YU89_9FLAO</name>
<accession>A0A930YU89</accession>
<evidence type="ECO:0000313" key="3">
    <source>
        <dbReference type="Proteomes" id="UP000694480"/>
    </source>
</evidence>
<feature type="transmembrane region" description="Helical" evidence="1">
    <location>
        <begin position="27"/>
        <end position="49"/>
    </location>
</feature>
<keyword evidence="1" id="KW-1133">Transmembrane helix</keyword>
<evidence type="ECO:0000313" key="2">
    <source>
        <dbReference type="EMBL" id="MBF5026447.1"/>
    </source>
</evidence>
<dbReference type="Proteomes" id="UP000694480">
    <property type="component" value="Unassembled WGS sequence"/>
</dbReference>
<keyword evidence="3" id="KW-1185">Reference proteome</keyword>